<organism evidence="1 2">
    <name type="scientific">Actinacidiphila acidipaludis</name>
    <dbReference type="NCBI Taxonomy" id="2873382"/>
    <lineage>
        <taxon>Bacteria</taxon>
        <taxon>Bacillati</taxon>
        <taxon>Actinomycetota</taxon>
        <taxon>Actinomycetes</taxon>
        <taxon>Kitasatosporales</taxon>
        <taxon>Streptomycetaceae</taxon>
        <taxon>Actinacidiphila</taxon>
    </lineage>
</organism>
<dbReference type="RefSeq" id="WP_222967664.1">
    <property type="nucleotide sequence ID" value="NZ_JAINZZ010000053.1"/>
</dbReference>
<dbReference type="SUPFAM" id="SSF143744">
    <property type="entry name" value="GlcG-like"/>
    <property type="match status" value="1"/>
</dbReference>
<dbReference type="EMBL" id="JAINZZ010000053">
    <property type="protein sequence ID" value="MBY8881650.1"/>
    <property type="molecule type" value="Genomic_DNA"/>
</dbReference>
<evidence type="ECO:0000313" key="1">
    <source>
        <dbReference type="EMBL" id="MBY8881650.1"/>
    </source>
</evidence>
<comment type="caution">
    <text evidence="1">The sequence shown here is derived from an EMBL/GenBank/DDBJ whole genome shotgun (WGS) entry which is preliminary data.</text>
</comment>
<keyword evidence="2" id="KW-1185">Reference proteome</keyword>
<dbReference type="Pfam" id="PF03928">
    <property type="entry name" value="HbpS-like"/>
    <property type="match status" value="1"/>
</dbReference>
<reference evidence="1 2" key="1">
    <citation type="submission" date="2021-08" db="EMBL/GenBank/DDBJ databases">
        <title>WGS of actinomycetes from Thailand.</title>
        <authorList>
            <person name="Thawai C."/>
        </authorList>
    </citation>
    <scope>NUCLEOTIDE SEQUENCE [LARGE SCALE GENOMIC DNA]</scope>
    <source>
        <strain evidence="1 2">PLK6-54</strain>
    </source>
</reference>
<dbReference type="InterPro" id="IPR038084">
    <property type="entry name" value="PduO/GlcC-like_sf"/>
</dbReference>
<name>A0ABS7QEP6_9ACTN</name>
<sequence>MVLASATDDRGGREGLLTSSGEMAGSLKEARFICQRDADGDAFAGWFVLSLEAVHQGRHVNPHIAPLGGHPRVMAVGGYPIIENGRYIGGLGISGGDYEQDQQAAEEALAAFGFETPPGDVEPTACRRQAAVGC</sequence>
<accession>A0ABS7QEP6</accession>
<dbReference type="InterPro" id="IPR005624">
    <property type="entry name" value="PduO/GlcC-like"/>
</dbReference>
<gene>
    <name evidence="1" type="ORF">K7862_29030</name>
</gene>
<dbReference type="Gene3D" id="3.30.450.150">
    <property type="entry name" value="Haem-degrading domain"/>
    <property type="match status" value="1"/>
</dbReference>
<protein>
    <submittedName>
        <fullName evidence="1">Heme-binding protein</fullName>
    </submittedName>
</protein>
<dbReference type="Proteomes" id="UP000778578">
    <property type="component" value="Unassembled WGS sequence"/>
</dbReference>
<proteinExistence type="predicted"/>
<evidence type="ECO:0000313" key="2">
    <source>
        <dbReference type="Proteomes" id="UP000778578"/>
    </source>
</evidence>